<feature type="domain" description="HTH cro/C1-type" evidence="1">
    <location>
        <begin position="15"/>
        <end position="74"/>
    </location>
</feature>
<keyword evidence="3" id="KW-1185">Reference proteome</keyword>
<dbReference type="Pfam" id="PF13560">
    <property type="entry name" value="HTH_31"/>
    <property type="match status" value="1"/>
</dbReference>
<protein>
    <submittedName>
        <fullName evidence="2">Helix-turn-helix transcriptional regulator</fullName>
    </submittedName>
</protein>
<evidence type="ECO:0000313" key="3">
    <source>
        <dbReference type="Proteomes" id="UP001499959"/>
    </source>
</evidence>
<gene>
    <name evidence="2" type="ORF">GCM10023307_22080</name>
</gene>
<evidence type="ECO:0000313" key="2">
    <source>
        <dbReference type="EMBL" id="GAA4795812.1"/>
    </source>
</evidence>
<accession>A0ABP9BI90</accession>
<proteinExistence type="predicted"/>
<dbReference type="EMBL" id="BAABJE010000010">
    <property type="protein sequence ID" value="GAA4795812.1"/>
    <property type="molecule type" value="Genomic_DNA"/>
</dbReference>
<dbReference type="CDD" id="cd00093">
    <property type="entry name" value="HTH_XRE"/>
    <property type="match status" value="1"/>
</dbReference>
<dbReference type="InterPro" id="IPR010982">
    <property type="entry name" value="Lambda_DNA-bd_dom_sf"/>
</dbReference>
<dbReference type="Proteomes" id="UP001499959">
    <property type="component" value="Unassembled WGS sequence"/>
</dbReference>
<organism evidence="2 3">
    <name type="scientific">Lysobacter hankyongensis</name>
    <dbReference type="NCBI Taxonomy" id="1176535"/>
    <lineage>
        <taxon>Bacteria</taxon>
        <taxon>Pseudomonadati</taxon>
        <taxon>Pseudomonadota</taxon>
        <taxon>Gammaproteobacteria</taxon>
        <taxon>Lysobacterales</taxon>
        <taxon>Lysobacteraceae</taxon>
        <taxon>Lysobacter</taxon>
    </lineage>
</organism>
<dbReference type="SMART" id="SM00530">
    <property type="entry name" value="HTH_XRE"/>
    <property type="match status" value="1"/>
</dbReference>
<name>A0ABP9BI90_9GAMM</name>
<dbReference type="PROSITE" id="PS50943">
    <property type="entry name" value="HTH_CROC1"/>
    <property type="match status" value="1"/>
</dbReference>
<dbReference type="PANTHER" id="PTHR43236">
    <property type="entry name" value="ANTITOXIN HIGA1"/>
    <property type="match status" value="1"/>
</dbReference>
<dbReference type="SUPFAM" id="SSF47413">
    <property type="entry name" value="lambda repressor-like DNA-binding domains"/>
    <property type="match status" value="1"/>
</dbReference>
<dbReference type="InterPro" id="IPR052345">
    <property type="entry name" value="Rad_response_metalloprotease"/>
</dbReference>
<comment type="caution">
    <text evidence="2">The sequence shown here is derived from an EMBL/GenBank/DDBJ whole genome shotgun (WGS) entry which is preliminary data.</text>
</comment>
<dbReference type="InterPro" id="IPR001387">
    <property type="entry name" value="Cro/C1-type_HTH"/>
</dbReference>
<evidence type="ECO:0000259" key="1">
    <source>
        <dbReference type="PROSITE" id="PS50943"/>
    </source>
</evidence>
<reference evidence="3" key="1">
    <citation type="journal article" date="2019" name="Int. J. Syst. Evol. Microbiol.">
        <title>The Global Catalogue of Microorganisms (GCM) 10K type strain sequencing project: providing services to taxonomists for standard genome sequencing and annotation.</title>
        <authorList>
            <consortium name="The Broad Institute Genomics Platform"/>
            <consortium name="The Broad Institute Genome Sequencing Center for Infectious Disease"/>
            <person name="Wu L."/>
            <person name="Ma J."/>
        </authorList>
    </citation>
    <scope>NUCLEOTIDE SEQUENCE [LARGE SCALE GENOMIC DNA]</scope>
    <source>
        <strain evidence="3">JCM 18204</strain>
    </source>
</reference>
<dbReference type="PANTHER" id="PTHR43236:SF1">
    <property type="entry name" value="BLL7220 PROTEIN"/>
    <property type="match status" value="1"/>
</dbReference>
<sequence>MPKPKPPTTLFGKRLRGARTAAGWTQAELARRIGMVDPVAGAARMSRYETGEHEPDLATAQALAKALGVPAAYFHATSEVMADVILLVAKLPAAKQKEALERLKEFVKGKS</sequence>
<dbReference type="Gene3D" id="1.10.260.40">
    <property type="entry name" value="lambda repressor-like DNA-binding domains"/>
    <property type="match status" value="1"/>
</dbReference>